<dbReference type="Proteomes" id="UP001162834">
    <property type="component" value="Chromosome"/>
</dbReference>
<sequence length="288" mass="29321">MTYQRRASPLHAARASVACAWCAALVACALANAHPVVLVAVVAATVGAAAAAGVAREVGRFTLLVGLPLAVLFVVINPLVAREGFTVVLRLGGVGPLGELDITREALVYGAVLGLRALAVIAACSLYAAAVDPDQVLRLFRRAGFRSALTATLATRMVGVLAADGRRLADGQRCRPGPKASRLALVRAVASGALDRATDVAATLEVRGYGGARRPPSERRPWSRHDVAFALSALVLLVAGAGGAIAGVANVDAYPLTRIDGGAGPLVLGAVVLAAALAPFADRHGIAR</sequence>
<evidence type="ECO:0008006" key="8">
    <source>
        <dbReference type="Google" id="ProtNLM"/>
    </source>
</evidence>
<accession>A0A9E7BZJ1</accession>
<name>A0A9E7BZJ1_9ACTN</name>
<dbReference type="GO" id="GO:0005886">
    <property type="term" value="C:plasma membrane"/>
    <property type="evidence" value="ECO:0007669"/>
    <property type="project" value="UniProtKB-ARBA"/>
</dbReference>
<keyword evidence="2 5" id="KW-0812">Transmembrane</keyword>
<feature type="transmembrane region" description="Helical" evidence="5">
    <location>
        <begin position="61"/>
        <end position="81"/>
    </location>
</feature>
<keyword evidence="7" id="KW-1185">Reference proteome</keyword>
<feature type="transmembrane region" description="Helical" evidence="5">
    <location>
        <begin position="261"/>
        <end position="281"/>
    </location>
</feature>
<evidence type="ECO:0000313" key="6">
    <source>
        <dbReference type="EMBL" id="UGS35386.1"/>
    </source>
</evidence>
<comment type="subcellular location">
    <subcellularLocation>
        <location evidence="1">Membrane</location>
        <topology evidence="1">Multi-pass membrane protein</topology>
    </subcellularLocation>
</comment>
<dbReference type="EMBL" id="CP087164">
    <property type="protein sequence ID" value="UGS35386.1"/>
    <property type="molecule type" value="Genomic_DNA"/>
</dbReference>
<dbReference type="PROSITE" id="PS51257">
    <property type="entry name" value="PROKAR_LIPOPROTEIN"/>
    <property type="match status" value="1"/>
</dbReference>
<evidence type="ECO:0000256" key="1">
    <source>
        <dbReference type="ARBA" id="ARBA00004141"/>
    </source>
</evidence>
<dbReference type="PANTHER" id="PTHR33514:SF15">
    <property type="entry name" value="COBALT TRANSPORT PROTEIN"/>
    <property type="match status" value="1"/>
</dbReference>
<organism evidence="6 7">
    <name type="scientific">Capillimicrobium parvum</name>
    <dbReference type="NCBI Taxonomy" id="2884022"/>
    <lineage>
        <taxon>Bacteria</taxon>
        <taxon>Bacillati</taxon>
        <taxon>Actinomycetota</taxon>
        <taxon>Thermoleophilia</taxon>
        <taxon>Solirubrobacterales</taxon>
        <taxon>Capillimicrobiaceae</taxon>
        <taxon>Capillimicrobium</taxon>
    </lineage>
</organism>
<keyword evidence="3 5" id="KW-1133">Transmembrane helix</keyword>
<dbReference type="RefSeq" id="WP_259315074.1">
    <property type="nucleotide sequence ID" value="NZ_CP087164.1"/>
</dbReference>
<keyword evidence="4 5" id="KW-0472">Membrane</keyword>
<gene>
    <name evidence="6" type="ORF">DSM104329_01774</name>
</gene>
<evidence type="ECO:0000256" key="3">
    <source>
        <dbReference type="ARBA" id="ARBA00022989"/>
    </source>
</evidence>
<dbReference type="AlphaFoldDB" id="A0A9E7BZJ1"/>
<dbReference type="KEGG" id="sbae:DSM104329_01774"/>
<evidence type="ECO:0000313" key="7">
    <source>
        <dbReference type="Proteomes" id="UP001162834"/>
    </source>
</evidence>
<feature type="transmembrane region" description="Helical" evidence="5">
    <location>
        <begin position="106"/>
        <end position="131"/>
    </location>
</feature>
<reference evidence="6" key="1">
    <citation type="journal article" date="2022" name="Int. J. Syst. Evol. Microbiol.">
        <title>Pseudomonas aegrilactucae sp. nov. and Pseudomonas morbosilactucae sp. nov., pathogens causing bacterial rot of lettuce in Japan.</title>
        <authorList>
            <person name="Sawada H."/>
            <person name="Fujikawa T."/>
            <person name="Satou M."/>
        </authorList>
    </citation>
    <scope>NUCLEOTIDE SEQUENCE</scope>
    <source>
        <strain evidence="6">0166_1</strain>
    </source>
</reference>
<dbReference type="CDD" id="cd16914">
    <property type="entry name" value="EcfT"/>
    <property type="match status" value="1"/>
</dbReference>
<dbReference type="PANTHER" id="PTHR33514">
    <property type="entry name" value="PROTEIN ABCI12, CHLOROPLASTIC"/>
    <property type="match status" value="1"/>
</dbReference>
<dbReference type="Pfam" id="PF02361">
    <property type="entry name" value="CbiQ"/>
    <property type="match status" value="1"/>
</dbReference>
<protein>
    <recommendedName>
        <fullName evidence="8">Energy-coupling factor transporter transmembrane protein EcfT</fullName>
    </recommendedName>
</protein>
<dbReference type="InterPro" id="IPR003339">
    <property type="entry name" value="ABC/ECF_trnsptr_transmembrane"/>
</dbReference>
<feature type="transmembrane region" description="Helical" evidence="5">
    <location>
        <begin position="227"/>
        <end position="249"/>
    </location>
</feature>
<proteinExistence type="predicted"/>
<evidence type="ECO:0000256" key="2">
    <source>
        <dbReference type="ARBA" id="ARBA00022692"/>
    </source>
</evidence>
<evidence type="ECO:0000256" key="4">
    <source>
        <dbReference type="ARBA" id="ARBA00023136"/>
    </source>
</evidence>
<evidence type="ECO:0000256" key="5">
    <source>
        <dbReference type="SAM" id="Phobius"/>
    </source>
</evidence>